<comment type="caution">
    <text evidence="1">The sequence shown here is derived from an EMBL/GenBank/DDBJ whole genome shotgun (WGS) entry which is preliminary data.</text>
</comment>
<accession>A0ACC2VU85</accession>
<protein>
    <submittedName>
        <fullName evidence="1">Uncharacterized protein</fullName>
    </submittedName>
</protein>
<name>A0ACC2VU85_9TREE</name>
<evidence type="ECO:0000313" key="2">
    <source>
        <dbReference type="Proteomes" id="UP001230649"/>
    </source>
</evidence>
<evidence type="ECO:0000313" key="1">
    <source>
        <dbReference type="EMBL" id="KAJ9102191.1"/>
    </source>
</evidence>
<dbReference type="EMBL" id="JASBWS010000065">
    <property type="protein sequence ID" value="KAJ9102191.1"/>
    <property type="molecule type" value="Genomic_DNA"/>
</dbReference>
<keyword evidence="2" id="KW-1185">Reference proteome</keyword>
<dbReference type="Proteomes" id="UP001230649">
    <property type="component" value="Unassembled WGS sequence"/>
</dbReference>
<proteinExistence type="predicted"/>
<sequence length="546" mass="59522">MTDFASPDWQAKAAAIKARTLSKIPKDALISIDSLPARVIHLNFTGTHLTPLEREIIQLDASDLRDRLADRSYTAVQVVRAYIKSAAVAHQVTNCLTDLFADEALERARWLDGQYQVTGKPVGRLHGVPISVKDQIDIAGKDSAAGFLSQVGRNIATEDAHVIKILRAAGAVFYCKTTLPQVIMHLETDSYLGPTTNPYNRFEISPGGSSGGEGALLAMRGSPLGIGTDIGGSIRSPASACGLYGFKPTAGILPLIGFRNHGCILGVDRIPPTQGPMGHSIRDLELYMQVVLAAEPVLREPNLFPYRWSSSETPSPAKHLRIGYFLDDGVVVPTPPVIRGMQAVLNALKGLADVDLVEFTPIEPEENWNVASSLYFCDGGQRMKVQCAASGEPVLPLTEWIVSQAAEEPVTLQQYSELMTRRSELRNRVAAQWLEAGIDVLLCPAGPSVAPKLNTARYWNYTSYWNVVNYPAMVFPTGLHVDSEEDAPASAGKTYRNTEDEENSSTFDLAASEGLPICVQVVGRIWQDPMVFAAARKIDQALRRRE</sequence>
<gene>
    <name evidence="1" type="ORF">QFC20_005016</name>
</gene>
<reference evidence="1" key="1">
    <citation type="submission" date="2023-04" db="EMBL/GenBank/DDBJ databases">
        <title>Draft Genome sequencing of Naganishia species isolated from polar environments using Oxford Nanopore Technology.</title>
        <authorList>
            <person name="Leo P."/>
            <person name="Venkateswaran K."/>
        </authorList>
    </citation>
    <scope>NUCLEOTIDE SEQUENCE</scope>
    <source>
        <strain evidence="1">MNA-CCFEE 5262</strain>
    </source>
</reference>
<organism evidence="1 2">
    <name type="scientific">Naganishia adeliensis</name>
    <dbReference type="NCBI Taxonomy" id="92952"/>
    <lineage>
        <taxon>Eukaryota</taxon>
        <taxon>Fungi</taxon>
        <taxon>Dikarya</taxon>
        <taxon>Basidiomycota</taxon>
        <taxon>Agaricomycotina</taxon>
        <taxon>Tremellomycetes</taxon>
        <taxon>Filobasidiales</taxon>
        <taxon>Filobasidiaceae</taxon>
        <taxon>Naganishia</taxon>
    </lineage>
</organism>